<gene>
    <name evidence="1" type="ORF">ABU614_19160</name>
</gene>
<organism evidence="1">
    <name type="scientific">Lysobacter firmicutimachus</name>
    <dbReference type="NCBI Taxonomy" id="1792846"/>
    <lineage>
        <taxon>Bacteria</taxon>
        <taxon>Pseudomonadati</taxon>
        <taxon>Pseudomonadota</taxon>
        <taxon>Gammaproteobacteria</taxon>
        <taxon>Lysobacterales</taxon>
        <taxon>Lysobacteraceae</taxon>
        <taxon>Lysobacter</taxon>
    </lineage>
</organism>
<sequence>MVLFVTTSLTALLEAKRSHLDRLSNSNGSHGELAASSTSSNWIARPKGRASKNLLAALKRTGIEIKATAFDFISLSEGQPVSFESEESVFDCLQHMTFIEVKTATQERVKPGFAGFFFAFTENEISAAAQLGCRYKVALFNKRTKELLISSLPEIMQRAGSTTWQVSIQLKPVERALDVSNSSSGSGEYANLSTAP</sequence>
<dbReference type="RefSeq" id="WP_363797308.1">
    <property type="nucleotide sequence ID" value="NZ_CP159925.1"/>
</dbReference>
<reference evidence="1" key="1">
    <citation type="submission" date="2024-06" db="EMBL/GenBank/DDBJ databases">
        <authorList>
            <person name="Li S."/>
        </authorList>
    </citation>
    <scope>NUCLEOTIDE SEQUENCE</scope>
    <source>
        <strain evidence="1">SR10</strain>
    </source>
</reference>
<evidence type="ECO:0000313" key="1">
    <source>
        <dbReference type="EMBL" id="XCO74475.1"/>
    </source>
</evidence>
<name>A0AAU8MTF0_9GAMM</name>
<evidence type="ECO:0008006" key="2">
    <source>
        <dbReference type="Google" id="ProtNLM"/>
    </source>
</evidence>
<accession>A0AAU8MTF0</accession>
<proteinExistence type="predicted"/>
<protein>
    <recommendedName>
        <fullName evidence="2">Protein NO VEIN C-terminal domain-containing protein</fullName>
    </recommendedName>
</protein>
<dbReference type="AlphaFoldDB" id="A0AAU8MTF0"/>
<dbReference type="EMBL" id="CP159925">
    <property type="protein sequence ID" value="XCO74475.1"/>
    <property type="molecule type" value="Genomic_DNA"/>
</dbReference>